<name>A0ABZ2TFR8_9RHOB</name>
<dbReference type="RefSeq" id="WP_317057362.1">
    <property type="nucleotide sequence ID" value="NZ_CP146606.1"/>
</dbReference>
<dbReference type="Pfam" id="PF00550">
    <property type="entry name" value="PP-binding"/>
    <property type="match status" value="1"/>
</dbReference>
<keyword evidence="3" id="KW-1185">Reference proteome</keyword>
<dbReference type="SUPFAM" id="SSF47336">
    <property type="entry name" value="ACP-like"/>
    <property type="match status" value="1"/>
</dbReference>
<reference evidence="2 3" key="1">
    <citation type="submission" date="2024-02" db="EMBL/GenBank/DDBJ databases">
        <title>Roseovarius strain W115 nov., isolated from a marine algae.</title>
        <authorList>
            <person name="Lee M.W."/>
            <person name="Lee J.K."/>
            <person name="Kim J.M."/>
            <person name="Choi D.G."/>
            <person name="Baek J.H."/>
            <person name="Bayburt H."/>
            <person name="Jung J.J."/>
            <person name="Han D.M."/>
            <person name="Jeon C.O."/>
        </authorList>
    </citation>
    <scope>NUCLEOTIDE SEQUENCE [LARGE SCALE GENOMIC DNA]</scope>
    <source>
        <strain evidence="2 3">W115</strain>
    </source>
</reference>
<protein>
    <submittedName>
        <fullName evidence="2">Acyl carrier protein</fullName>
    </submittedName>
</protein>
<feature type="domain" description="Carrier" evidence="1">
    <location>
        <begin position="3"/>
        <end position="80"/>
    </location>
</feature>
<dbReference type="InterPro" id="IPR009081">
    <property type="entry name" value="PP-bd_ACP"/>
</dbReference>
<sequence>MVKDTSEIYDQVVAIMQRHSQENVAYSMDTHIASDLALDSVEMFELLMDIEEHFDIGLSVEEGSSLDTIKSLVEAISEKTNA</sequence>
<dbReference type="EMBL" id="CP146606">
    <property type="protein sequence ID" value="WYK17290.1"/>
    <property type="molecule type" value="Genomic_DNA"/>
</dbReference>
<gene>
    <name evidence="2" type="ORF">RZS32_012810</name>
</gene>
<proteinExistence type="predicted"/>
<evidence type="ECO:0000313" key="2">
    <source>
        <dbReference type="EMBL" id="WYK17290.1"/>
    </source>
</evidence>
<dbReference type="Proteomes" id="UP001281305">
    <property type="component" value="Chromosome"/>
</dbReference>
<evidence type="ECO:0000259" key="1">
    <source>
        <dbReference type="PROSITE" id="PS50075"/>
    </source>
</evidence>
<evidence type="ECO:0000313" key="3">
    <source>
        <dbReference type="Proteomes" id="UP001281305"/>
    </source>
</evidence>
<dbReference type="InterPro" id="IPR036736">
    <property type="entry name" value="ACP-like_sf"/>
</dbReference>
<dbReference type="Gene3D" id="1.10.1200.10">
    <property type="entry name" value="ACP-like"/>
    <property type="match status" value="1"/>
</dbReference>
<organism evidence="2 3">
    <name type="scientific">Roseovarius rhodophyticola</name>
    <dbReference type="NCBI Taxonomy" id="3080827"/>
    <lineage>
        <taxon>Bacteria</taxon>
        <taxon>Pseudomonadati</taxon>
        <taxon>Pseudomonadota</taxon>
        <taxon>Alphaproteobacteria</taxon>
        <taxon>Rhodobacterales</taxon>
        <taxon>Roseobacteraceae</taxon>
        <taxon>Roseovarius</taxon>
    </lineage>
</organism>
<accession>A0ABZ2TFR8</accession>
<dbReference type="PROSITE" id="PS50075">
    <property type="entry name" value="CARRIER"/>
    <property type="match status" value="1"/>
</dbReference>